<dbReference type="InterPro" id="IPR038656">
    <property type="entry name" value="Peptidase_G1_sf"/>
</dbReference>
<proteinExistence type="predicted"/>
<evidence type="ECO:0000256" key="2">
    <source>
        <dbReference type="SAM" id="MobiDB-lite"/>
    </source>
</evidence>
<organism evidence="4 5">
    <name type="scientific">Phomopsis amygdali</name>
    <name type="common">Fusicoccum amygdali</name>
    <dbReference type="NCBI Taxonomy" id="1214568"/>
    <lineage>
        <taxon>Eukaryota</taxon>
        <taxon>Fungi</taxon>
        <taxon>Dikarya</taxon>
        <taxon>Ascomycota</taxon>
        <taxon>Pezizomycotina</taxon>
        <taxon>Sordariomycetes</taxon>
        <taxon>Sordariomycetidae</taxon>
        <taxon>Diaporthales</taxon>
        <taxon>Diaporthaceae</taxon>
        <taxon>Diaporthe</taxon>
    </lineage>
</organism>
<evidence type="ECO:0000313" key="5">
    <source>
        <dbReference type="Proteomes" id="UP001265746"/>
    </source>
</evidence>
<feature type="region of interest" description="Disordered" evidence="2">
    <location>
        <begin position="32"/>
        <end position="60"/>
    </location>
</feature>
<dbReference type="Gene3D" id="2.60.120.700">
    <property type="entry name" value="Peptidase G1"/>
    <property type="match status" value="1"/>
</dbReference>
<dbReference type="GO" id="GO:0070007">
    <property type="term" value="F:glutamic-type endopeptidase activity"/>
    <property type="evidence" value="ECO:0007669"/>
    <property type="project" value="InterPro"/>
</dbReference>
<dbReference type="Proteomes" id="UP001265746">
    <property type="component" value="Unassembled WGS sequence"/>
</dbReference>
<dbReference type="InterPro" id="IPR013320">
    <property type="entry name" value="ConA-like_dom_sf"/>
</dbReference>
<feature type="chain" id="PRO_5041997771" evidence="3">
    <location>
        <begin position="23"/>
        <end position="509"/>
    </location>
</feature>
<dbReference type="Pfam" id="PF01828">
    <property type="entry name" value="Peptidase_A4"/>
    <property type="match status" value="1"/>
</dbReference>
<feature type="active site" description="Proton acceptor" evidence="1">
    <location>
        <position position="218"/>
    </location>
</feature>
<dbReference type="InterPro" id="IPR000250">
    <property type="entry name" value="Peptidase_G1"/>
</dbReference>
<dbReference type="CDD" id="cd13426">
    <property type="entry name" value="Peptidase_G1"/>
    <property type="match status" value="1"/>
</dbReference>
<feature type="signal peptide" evidence="3">
    <location>
        <begin position="1"/>
        <end position="22"/>
    </location>
</feature>
<sequence length="509" mass="53483">MWRIMKFTSVITALLCAEAALGARLTEKRRQSREARQLARRASASGALRSSQPKIPSDSVLEGITNQTNVEYSSNWAGAVLIGTGYTEVTGTVTVPTLTGSSASSTESAGSAWVGIDGDTCDTAILQTGIDWYVDGTSNNESHVSSSSKTYFLTQFLDTFSGISISAGDSIKMTVTATSKTGGSAVIENLTTGTTVTEDFSNVSDGSLCEYNAEWIVEDFEECSSSNDCSLVPFADFGTVTFTSASAVKSGTTVGVTGATIIDIEQNNKVLTSCSDTSSTDLSFPATGSFRITPHSQFSSTTGVHGCKVNVNRMAYWPYWPSCSGMCVKLTFGSRSRTVLHTDVSGGAHDISFDTFQYLVYGSSATASPAILNPAQDGGADMDYEVVDMSQCLDIITSDTGKLSFIATNPNQVNKCLGEGNNWVAENYEVRNIGDSQCQYGVDEVCSFDQVTGTAQCPSGVGSKGSAPLSPAQPVIDYIAPCGVESIAGHAPPAPKECATITKTADPSV</sequence>
<evidence type="ECO:0000256" key="3">
    <source>
        <dbReference type="SAM" id="SignalP"/>
    </source>
</evidence>
<dbReference type="GO" id="GO:0006508">
    <property type="term" value="P:proteolysis"/>
    <property type="evidence" value="ECO:0007669"/>
    <property type="project" value="InterPro"/>
</dbReference>
<feature type="compositionally biased region" description="Low complexity" evidence="2">
    <location>
        <begin position="40"/>
        <end position="52"/>
    </location>
</feature>
<dbReference type="EMBL" id="JAUJFL010000008">
    <property type="protein sequence ID" value="KAK2598365.1"/>
    <property type="molecule type" value="Genomic_DNA"/>
</dbReference>
<keyword evidence="5" id="KW-1185">Reference proteome</keyword>
<dbReference type="PANTHER" id="PTHR37536:SF3">
    <property type="entry name" value="PUTATIVE (AFU_ORTHOLOGUE AFUA_3G02970)-RELATED"/>
    <property type="match status" value="1"/>
</dbReference>
<dbReference type="SUPFAM" id="SSF49899">
    <property type="entry name" value="Concanavalin A-like lectins/glucanases"/>
    <property type="match status" value="1"/>
</dbReference>
<comment type="caution">
    <text evidence="4">The sequence shown here is derived from an EMBL/GenBank/DDBJ whole genome shotgun (WGS) entry which is preliminary data.</text>
</comment>
<accession>A0AAD9VXT0</accession>
<name>A0AAD9VXT0_PHOAM</name>
<evidence type="ECO:0000256" key="1">
    <source>
        <dbReference type="PIRSR" id="PIRSR600250-50"/>
    </source>
</evidence>
<dbReference type="AlphaFoldDB" id="A0AAD9VXT0"/>
<dbReference type="PANTHER" id="PTHR37536">
    <property type="entry name" value="PUTATIVE (AFU_ORTHOLOGUE AFUA_3G02970)-RELATED"/>
    <property type="match status" value="1"/>
</dbReference>
<gene>
    <name evidence="4" type="ORF">N8I77_011785</name>
</gene>
<protein>
    <submittedName>
        <fullName evidence="4">Uncharacterized protein</fullName>
    </submittedName>
</protein>
<reference evidence="4" key="1">
    <citation type="submission" date="2023-06" db="EMBL/GenBank/DDBJ databases">
        <authorList>
            <person name="Noh H."/>
        </authorList>
    </citation>
    <scope>NUCLEOTIDE SEQUENCE</scope>
    <source>
        <strain evidence="4">DUCC20226</strain>
    </source>
</reference>
<evidence type="ECO:0000313" key="4">
    <source>
        <dbReference type="EMBL" id="KAK2598365.1"/>
    </source>
</evidence>
<keyword evidence="3" id="KW-0732">Signal</keyword>
<dbReference type="PRINTS" id="PR00977">
    <property type="entry name" value="SCYTLDPTASE"/>
</dbReference>